<dbReference type="AlphaFoldDB" id="A0AA39Q8X0"/>
<protein>
    <submittedName>
        <fullName evidence="1">Uncharacterized protein</fullName>
    </submittedName>
</protein>
<keyword evidence="2" id="KW-1185">Reference proteome</keyword>
<evidence type="ECO:0000313" key="1">
    <source>
        <dbReference type="EMBL" id="KAK0497919.1"/>
    </source>
</evidence>
<reference evidence="1" key="1">
    <citation type="submission" date="2023-06" db="EMBL/GenBank/DDBJ databases">
        <authorList>
            <consortium name="Lawrence Berkeley National Laboratory"/>
            <person name="Ahrendt S."/>
            <person name="Sahu N."/>
            <person name="Indic B."/>
            <person name="Wong-Bajracharya J."/>
            <person name="Merenyi Z."/>
            <person name="Ke H.-M."/>
            <person name="Monk M."/>
            <person name="Kocsube S."/>
            <person name="Drula E."/>
            <person name="Lipzen A."/>
            <person name="Balint B."/>
            <person name="Henrissat B."/>
            <person name="Andreopoulos B."/>
            <person name="Martin F.M."/>
            <person name="Harder C.B."/>
            <person name="Rigling D."/>
            <person name="Ford K.L."/>
            <person name="Foster G.D."/>
            <person name="Pangilinan J."/>
            <person name="Papanicolaou A."/>
            <person name="Barry K."/>
            <person name="LaButti K."/>
            <person name="Viragh M."/>
            <person name="Koriabine M."/>
            <person name="Yan M."/>
            <person name="Riley R."/>
            <person name="Champramary S."/>
            <person name="Plett K.L."/>
            <person name="Tsai I.J."/>
            <person name="Slot J."/>
            <person name="Sipos G."/>
            <person name="Plett J."/>
            <person name="Nagy L.G."/>
            <person name="Grigoriev I.V."/>
        </authorList>
    </citation>
    <scope>NUCLEOTIDE SEQUENCE</scope>
    <source>
        <strain evidence="1">HWK02</strain>
    </source>
</reference>
<sequence>MKGHLTYILDLRPSNFPLLYPSFSTAPTFGTCCQSYRHSKEEDKYNDEEREGQILQHRKEGIVHYLTEFLEQIWFGFDAPCQGPLEDDRMLEFLAELHEFVEQGVPL</sequence>
<name>A0AA39Q8X0_9AGAR</name>
<comment type="caution">
    <text evidence="1">The sequence shown here is derived from an EMBL/GenBank/DDBJ whole genome shotgun (WGS) entry which is preliminary data.</text>
</comment>
<accession>A0AA39Q8X0</accession>
<dbReference type="Proteomes" id="UP001175228">
    <property type="component" value="Unassembled WGS sequence"/>
</dbReference>
<gene>
    <name evidence="1" type="ORF">EDD18DRAFT_1104421</name>
</gene>
<evidence type="ECO:0000313" key="2">
    <source>
        <dbReference type="Proteomes" id="UP001175228"/>
    </source>
</evidence>
<proteinExistence type="predicted"/>
<dbReference type="EMBL" id="JAUEPU010000012">
    <property type="protein sequence ID" value="KAK0497919.1"/>
    <property type="molecule type" value="Genomic_DNA"/>
</dbReference>
<organism evidence="1 2">
    <name type="scientific">Armillaria luteobubalina</name>
    <dbReference type="NCBI Taxonomy" id="153913"/>
    <lineage>
        <taxon>Eukaryota</taxon>
        <taxon>Fungi</taxon>
        <taxon>Dikarya</taxon>
        <taxon>Basidiomycota</taxon>
        <taxon>Agaricomycotina</taxon>
        <taxon>Agaricomycetes</taxon>
        <taxon>Agaricomycetidae</taxon>
        <taxon>Agaricales</taxon>
        <taxon>Marasmiineae</taxon>
        <taxon>Physalacriaceae</taxon>
        <taxon>Armillaria</taxon>
    </lineage>
</organism>